<evidence type="ECO:0008006" key="3">
    <source>
        <dbReference type="Google" id="ProtNLM"/>
    </source>
</evidence>
<evidence type="ECO:0000313" key="2">
    <source>
        <dbReference type="Proteomes" id="UP000186551"/>
    </source>
</evidence>
<comment type="caution">
    <text evidence="1">The sequence shown here is derived from an EMBL/GenBank/DDBJ whole genome shotgun (WGS) entry which is preliminary data.</text>
</comment>
<evidence type="ECO:0000313" key="1">
    <source>
        <dbReference type="EMBL" id="OKL39325.1"/>
    </source>
</evidence>
<sequence>MHLTTFLQSINSSTPPPQANVYLQALWHEAKGDWNKAHELIQDLPDKSAAWIHAYLHRQEGDTWNADYWYSRAGRKRPNVSLQEEWESIAATLLQEV</sequence>
<dbReference type="OrthoDB" id="370799at2"/>
<dbReference type="RefSeq" id="WP_073853092.1">
    <property type="nucleotide sequence ID" value="NZ_LVWA01000009.1"/>
</dbReference>
<dbReference type="EMBL" id="LVWA01000009">
    <property type="protein sequence ID" value="OKL39325.1"/>
    <property type="molecule type" value="Genomic_DNA"/>
</dbReference>
<organism evidence="1 2">
    <name type="scientific">Pontibacter flavimaris</name>
    <dbReference type="NCBI Taxonomy" id="1797110"/>
    <lineage>
        <taxon>Bacteria</taxon>
        <taxon>Pseudomonadati</taxon>
        <taxon>Bacteroidota</taxon>
        <taxon>Cytophagia</taxon>
        <taxon>Cytophagales</taxon>
        <taxon>Hymenobacteraceae</taxon>
        <taxon>Pontibacter</taxon>
    </lineage>
</organism>
<reference evidence="1 2" key="1">
    <citation type="submission" date="2016-03" db="EMBL/GenBank/DDBJ databases">
        <title>Genome sequence of Pontibacter sp. nov., of the family cytophagaceae, isolated from marine sediment of the Yellow Sea, China.</title>
        <authorList>
            <person name="Zhang G."/>
            <person name="Zhang R."/>
        </authorList>
    </citation>
    <scope>NUCLEOTIDE SEQUENCE [LARGE SCALE GENOMIC DNA]</scope>
    <source>
        <strain evidence="1 2">S10-8</strain>
    </source>
</reference>
<keyword evidence="2" id="KW-1185">Reference proteome</keyword>
<accession>A0A1Q5PAS5</accession>
<dbReference type="Proteomes" id="UP000186551">
    <property type="component" value="Unassembled WGS sequence"/>
</dbReference>
<proteinExistence type="predicted"/>
<dbReference type="AlphaFoldDB" id="A0A1Q5PAS5"/>
<name>A0A1Q5PAS5_9BACT</name>
<gene>
    <name evidence="1" type="ORF">A3841_01770</name>
</gene>
<protein>
    <recommendedName>
        <fullName evidence="3">Tetratricopeptide repeat protein</fullName>
    </recommendedName>
</protein>